<evidence type="ECO:0000313" key="3">
    <source>
        <dbReference type="Proteomes" id="UP001190700"/>
    </source>
</evidence>
<name>A0AAE0C0V1_9CHLO</name>
<feature type="region of interest" description="Disordered" evidence="1">
    <location>
        <begin position="751"/>
        <end position="773"/>
    </location>
</feature>
<gene>
    <name evidence="2" type="ORF">CYMTET_44744</name>
</gene>
<comment type="caution">
    <text evidence="2">The sequence shown here is derived from an EMBL/GenBank/DDBJ whole genome shotgun (WGS) entry which is preliminary data.</text>
</comment>
<protein>
    <submittedName>
        <fullName evidence="2">Uncharacterized protein</fullName>
    </submittedName>
</protein>
<keyword evidence="3" id="KW-1185">Reference proteome</keyword>
<evidence type="ECO:0000256" key="1">
    <source>
        <dbReference type="SAM" id="MobiDB-lite"/>
    </source>
</evidence>
<sequence>MDNNGIPRFLHLPCAPCRLPLTSSQHVIGPIIVPLERYASVYCRSKARVLGFVQSYDEDDHLRSLSVVTKIVLHTWYRIVNALYRSESECDHPQIVFKFLLTKDFAGRHATDAARLRALLKNGDREWLEAYEHVDSLAIFLVFDRSDDDTLREHGEPALDNNIDLLLKTIVEENDEINRKRVKSRETRNGSTQDEARIQEERTRLLHGDVDETGTYRLSRAGGADMSEVIRFERQFIDLMLQFVDLRGAARAGGVRDRALANPPTAAQRPHQQHCEDSLRFSNIFCSLRSYECVKPMYARAYPNAYFDDVMMPGASEWEHKWKLGGGLLSFVVDRSHFTAENMQCYVQPRVPRSIVSLPGTVATDAAARRDRRANVQATLRRRMRSVSALFEDGEEEENAGANVAEMDEDGEEEDSGDEEADMDLDLDIPNSSASSSCKVRFDPWGFYSHMRAQYAEQGSSTAPSALTLAGGFVRLRRTLLRASLRDVGERSARRSLQDVELASLLNNLMLALLTAKMPLPDALRRMLAPFWNTVERGERAARADSASLRHPALPYGYTPKLSISMQYVARLWSFLDTGVKIASLHHFGVVLHIAMCTTICLPYEERRMHLIASGNAATGKSYLMQAVPLITIPSCMVLNINRLTAASAFPSNRDNNEQNSCYLAYLFHETPPALLGLASTHGGRGQQDISDMTAQFKQMLSGEDMGCRRLEQSGGNVADSWEQSLIKRFPQRYDIPLREQALACERELHTQSVDDDDDEHVGKDEEAEEQEGRRVIRIPTDVATRLAEYEMDVRSRHMIYFTLYSVSCRVGVLQGPEMTDFNSRTQKFRSIMENLGYCNDNLLRRLQDARNFAYTLTSHAAVYHVMSSDRSPYVDESNFSMAMLADIDRTAICGAATSIYAFTAIVQSMLNEPVQHVIRFVRSLTAAVGYDPHHPRRVAIGGGGDGDGGGGELDERYSLIPGTRRWERNLSGDAMVDVLAVSFAKDTAGYYEDPNVCRSLGIEPMSEHYLKSVVLGMLDLTHRDERREGEMYKLLRVIESPEESTPMLRCFGLYIASDKVTGEADAFRDDGELTRVAWRCVDDTTRCQRILISDPARRVATDNTTTISLPQYPAHLDVPQHASECAVYAAESEGEDVSERRASRAAVDRRAEPRRVVNGVVDPNLEARHDVGCTCFRSAWRGRSPPRPAEDVGFKRRMAHYHLDPADVTNVRRYHPTLCDKVADGEIAEDYPASFTVEHAHVEQHPGRGWQHAPMDR</sequence>
<feature type="region of interest" description="Disordered" evidence="1">
    <location>
        <begin position="390"/>
        <end position="428"/>
    </location>
</feature>
<proteinExistence type="predicted"/>
<feature type="compositionally biased region" description="Acidic residues" evidence="1">
    <location>
        <begin position="406"/>
        <end position="427"/>
    </location>
</feature>
<reference evidence="2 3" key="1">
    <citation type="journal article" date="2015" name="Genome Biol. Evol.">
        <title>Comparative Genomics of a Bacterivorous Green Alga Reveals Evolutionary Causalities and Consequences of Phago-Mixotrophic Mode of Nutrition.</title>
        <authorList>
            <person name="Burns J.A."/>
            <person name="Paasch A."/>
            <person name="Narechania A."/>
            <person name="Kim E."/>
        </authorList>
    </citation>
    <scope>NUCLEOTIDE SEQUENCE [LARGE SCALE GENOMIC DNA]</scope>
    <source>
        <strain evidence="2 3">PLY_AMNH</strain>
    </source>
</reference>
<organism evidence="2 3">
    <name type="scientific">Cymbomonas tetramitiformis</name>
    <dbReference type="NCBI Taxonomy" id="36881"/>
    <lineage>
        <taxon>Eukaryota</taxon>
        <taxon>Viridiplantae</taxon>
        <taxon>Chlorophyta</taxon>
        <taxon>Pyramimonadophyceae</taxon>
        <taxon>Pyramimonadales</taxon>
        <taxon>Pyramimonadaceae</taxon>
        <taxon>Cymbomonas</taxon>
    </lineage>
</organism>
<feature type="region of interest" description="Disordered" evidence="1">
    <location>
        <begin position="181"/>
        <end position="204"/>
    </location>
</feature>
<evidence type="ECO:0000313" key="2">
    <source>
        <dbReference type="EMBL" id="KAK3245704.1"/>
    </source>
</evidence>
<feature type="compositionally biased region" description="Basic and acidic residues" evidence="1">
    <location>
        <begin position="761"/>
        <end position="773"/>
    </location>
</feature>
<dbReference type="EMBL" id="LGRX02030384">
    <property type="protein sequence ID" value="KAK3245704.1"/>
    <property type="molecule type" value="Genomic_DNA"/>
</dbReference>
<dbReference type="AlphaFoldDB" id="A0AAE0C0V1"/>
<dbReference type="Proteomes" id="UP001190700">
    <property type="component" value="Unassembled WGS sequence"/>
</dbReference>
<accession>A0AAE0C0V1</accession>